<dbReference type="KEGG" id="naci:NUH88_02830"/>
<dbReference type="InterPro" id="IPR036390">
    <property type="entry name" value="WH_DNA-bd_sf"/>
</dbReference>
<reference evidence="6" key="1">
    <citation type="submission" date="2022-08" db="EMBL/GenBank/DDBJ databases">
        <title>Nisaea acidiphila sp. nov., isolated from a marine algal debris and emended description of the genus Nisaea Urios et al. 2008.</title>
        <authorList>
            <person name="Kwon K."/>
        </authorList>
    </citation>
    <scope>NUCLEOTIDE SEQUENCE</scope>
    <source>
        <strain evidence="6">MEBiC11861</strain>
    </source>
</reference>
<dbReference type="Proteomes" id="UP001060336">
    <property type="component" value="Chromosome"/>
</dbReference>
<gene>
    <name evidence="6" type="ORF">NUH88_02830</name>
</gene>
<dbReference type="AlphaFoldDB" id="A0A9J7AWK8"/>
<keyword evidence="2" id="KW-0238">DNA-binding</keyword>
<dbReference type="PROSITE" id="PS51078">
    <property type="entry name" value="ICLR_ED"/>
    <property type="match status" value="1"/>
</dbReference>
<sequence length="271" mass="29774">MSRDNDPTEDGKDRQFVTALARGLEILRAFEPGDGGLGNQELAERTKLPKPTVSRLTHTLKTLGYLTFDDSTGLYQLGPSVLSLGYSFLANLDIRSRARPLMQEMANDVDAAISLGTRDRLTMLYLETCRGDGALTLRLDVGSRIPIAETAMGRAFLAALPEEERGYLMDHIERKDPERFSFLKDGVDQAVEDVATRGFTLSLADWHKDVHAVGVPVVLPDRSAVFALNCGGPRFLLTKELLEEDLGPRLVRLAETLTMGGQSFRVVAANP</sequence>
<keyword evidence="1" id="KW-0805">Transcription regulation</keyword>
<dbReference type="PROSITE" id="PS51077">
    <property type="entry name" value="HTH_ICLR"/>
    <property type="match status" value="1"/>
</dbReference>
<dbReference type="Gene3D" id="1.10.10.10">
    <property type="entry name" value="Winged helix-like DNA-binding domain superfamily/Winged helix DNA-binding domain"/>
    <property type="match status" value="1"/>
</dbReference>
<evidence type="ECO:0000259" key="5">
    <source>
        <dbReference type="PROSITE" id="PS51078"/>
    </source>
</evidence>
<dbReference type="Pfam" id="PF09339">
    <property type="entry name" value="HTH_IclR"/>
    <property type="match status" value="1"/>
</dbReference>
<dbReference type="InterPro" id="IPR050707">
    <property type="entry name" value="HTH_MetabolicPath_Reg"/>
</dbReference>
<dbReference type="SUPFAM" id="SSF55781">
    <property type="entry name" value="GAF domain-like"/>
    <property type="match status" value="1"/>
</dbReference>
<evidence type="ECO:0000256" key="3">
    <source>
        <dbReference type="ARBA" id="ARBA00023163"/>
    </source>
</evidence>
<dbReference type="SMART" id="SM00346">
    <property type="entry name" value="HTH_ICLR"/>
    <property type="match status" value="1"/>
</dbReference>
<dbReference type="InterPro" id="IPR005471">
    <property type="entry name" value="Tscrpt_reg_IclR_N"/>
</dbReference>
<dbReference type="EMBL" id="CP102480">
    <property type="protein sequence ID" value="UUX50636.1"/>
    <property type="molecule type" value="Genomic_DNA"/>
</dbReference>
<feature type="domain" description="HTH iclR-type" evidence="4">
    <location>
        <begin position="17"/>
        <end position="79"/>
    </location>
</feature>
<organism evidence="6 7">
    <name type="scientific">Nisaea acidiphila</name>
    <dbReference type="NCBI Taxonomy" id="1862145"/>
    <lineage>
        <taxon>Bacteria</taxon>
        <taxon>Pseudomonadati</taxon>
        <taxon>Pseudomonadota</taxon>
        <taxon>Alphaproteobacteria</taxon>
        <taxon>Rhodospirillales</taxon>
        <taxon>Thalassobaculaceae</taxon>
        <taxon>Nisaea</taxon>
    </lineage>
</organism>
<dbReference type="SUPFAM" id="SSF46785">
    <property type="entry name" value="Winged helix' DNA-binding domain"/>
    <property type="match status" value="1"/>
</dbReference>
<dbReference type="GO" id="GO:0003700">
    <property type="term" value="F:DNA-binding transcription factor activity"/>
    <property type="evidence" value="ECO:0007669"/>
    <property type="project" value="TreeGrafter"/>
</dbReference>
<evidence type="ECO:0000313" key="7">
    <source>
        <dbReference type="Proteomes" id="UP001060336"/>
    </source>
</evidence>
<dbReference type="FunFam" id="1.10.10.10:FF:000056">
    <property type="entry name" value="IclR family transcriptional regulator"/>
    <property type="match status" value="1"/>
</dbReference>
<keyword evidence="7" id="KW-1185">Reference proteome</keyword>
<dbReference type="GO" id="GO:0003677">
    <property type="term" value="F:DNA binding"/>
    <property type="evidence" value="ECO:0007669"/>
    <property type="project" value="UniProtKB-KW"/>
</dbReference>
<dbReference type="Pfam" id="PF01614">
    <property type="entry name" value="IclR_C"/>
    <property type="match status" value="1"/>
</dbReference>
<proteinExistence type="predicted"/>
<dbReference type="InterPro" id="IPR029016">
    <property type="entry name" value="GAF-like_dom_sf"/>
</dbReference>
<dbReference type="PANTHER" id="PTHR30136:SF33">
    <property type="entry name" value="TRANSCRIPTIONAL REGULATORY PROTEIN"/>
    <property type="match status" value="1"/>
</dbReference>
<evidence type="ECO:0000256" key="2">
    <source>
        <dbReference type="ARBA" id="ARBA00023125"/>
    </source>
</evidence>
<accession>A0A9J7AWK8</accession>
<name>A0A9J7AWK8_9PROT</name>
<keyword evidence="3" id="KW-0804">Transcription</keyword>
<dbReference type="RefSeq" id="WP_257769834.1">
    <property type="nucleotide sequence ID" value="NZ_CP102480.1"/>
</dbReference>
<dbReference type="InterPro" id="IPR014757">
    <property type="entry name" value="Tscrpt_reg_IclR_C"/>
</dbReference>
<evidence type="ECO:0000256" key="1">
    <source>
        <dbReference type="ARBA" id="ARBA00023015"/>
    </source>
</evidence>
<dbReference type="GO" id="GO:0045892">
    <property type="term" value="P:negative regulation of DNA-templated transcription"/>
    <property type="evidence" value="ECO:0007669"/>
    <property type="project" value="TreeGrafter"/>
</dbReference>
<dbReference type="Gene3D" id="3.30.450.40">
    <property type="match status" value="1"/>
</dbReference>
<evidence type="ECO:0000259" key="4">
    <source>
        <dbReference type="PROSITE" id="PS51077"/>
    </source>
</evidence>
<evidence type="ECO:0000313" key="6">
    <source>
        <dbReference type="EMBL" id="UUX50636.1"/>
    </source>
</evidence>
<feature type="domain" description="IclR-ED" evidence="5">
    <location>
        <begin position="80"/>
        <end position="263"/>
    </location>
</feature>
<protein>
    <submittedName>
        <fullName evidence="6">IclR family transcriptional regulator</fullName>
    </submittedName>
</protein>
<dbReference type="InterPro" id="IPR036388">
    <property type="entry name" value="WH-like_DNA-bd_sf"/>
</dbReference>
<dbReference type="PANTHER" id="PTHR30136">
    <property type="entry name" value="HELIX-TURN-HELIX TRANSCRIPTIONAL REGULATOR, ICLR FAMILY"/>
    <property type="match status" value="1"/>
</dbReference>